<dbReference type="AlphaFoldDB" id="A0A8S8ZDM0"/>
<keyword evidence="4" id="KW-0540">Nuclease</keyword>
<feature type="region of interest" description="Disordered" evidence="14">
    <location>
        <begin position="119"/>
        <end position="450"/>
    </location>
</feature>
<evidence type="ECO:0000256" key="6">
    <source>
        <dbReference type="ARBA" id="ARBA00022759"/>
    </source>
</evidence>
<dbReference type="GO" id="GO:0008821">
    <property type="term" value="F:crossover junction DNA endonuclease activity"/>
    <property type="evidence" value="ECO:0007669"/>
    <property type="project" value="TreeGrafter"/>
</dbReference>
<dbReference type="GO" id="GO:0031297">
    <property type="term" value="P:replication fork processing"/>
    <property type="evidence" value="ECO:0007669"/>
    <property type="project" value="TreeGrafter"/>
</dbReference>
<feature type="compositionally biased region" description="Polar residues" evidence="14">
    <location>
        <begin position="17"/>
        <end position="35"/>
    </location>
</feature>
<keyword evidence="6" id="KW-0255">Endonuclease</keyword>
<feature type="domain" description="ERCC4" evidence="15">
    <location>
        <begin position="469"/>
        <end position="743"/>
    </location>
</feature>
<keyword evidence="11" id="KW-0234">DNA repair</keyword>
<feature type="compositionally biased region" description="Basic and acidic residues" evidence="14">
    <location>
        <begin position="66"/>
        <end position="83"/>
    </location>
</feature>
<evidence type="ECO:0000256" key="3">
    <source>
        <dbReference type="ARBA" id="ARBA00005313"/>
    </source>
</evidence>
<dbReference type="GO" id="GO:0000712">
    <property type="term" value="P:resolution of meiotic recombination intermediates"/>
    <property type="evidence" value="ECO:0007669"/>
    <property type="project" value="TreeGrafter"/>
</dbReference>
<sequence>MPPDVIDLISSPEVEPQPTSAVNNKSSSSRVPPSAQKNILYDDLDYDHFNLTADDELPIPAPKIPTRKEPGHGTSDRTGDGQELKSINGSARSITQKETSIHDIDTSWLSSDGFLDIENIARPTTGGDRISEPARKRQRLSPPVQRSNSPRSRLAQTHVPAITKSPAWAGPLRSGSSRVIEDLEFSSSPHISSPRISKASAPAPAPAPAPKPTFRDDDDDSDPFASPPLRPRPTREGKGKGPASASASAKVTPEVTVIDDSVDDDPFATTPLRANRIPPPPNDDSDDDPFADTPLPKMNPQPREPSKVTTTPAAWDPISSSAPFPAKPSPRRPLGRSQSNVISLDDSDEDRVATPLSDEDDDDFPDISDLRFPVNRTEPSGPTKRPFTKSASTTTGSTRPKPAAGGAKKTAEERAREREDKALEKKAAAERKRQERERERQQKAEEKQRAAARAEANRLKIQKGTATPEMIVDLPSSLGQAARIKTEEFLKKVYVKEVNTWASPVDNVVRWRRVVKSCYDEERHHYDPIPETIETEKFSLVILPAAEFAKLAMGAEGHNLEAHVLKMQRHFPGHQTIYLIEGLKQLLSKSRNKRNNEFASAVRSRLAEDEQQSASASAAPARRTTKKNDPPLQINEMQIDTALLQLQLLHSLQILHTTCAQDTATQLQLFTQQLAIAPYKTRHEDHLMKAAGFCMDSGQVRTGIERKDIYVRTLQEVARVTTPIAMGIANEYPSVGRLVNALERGGPLTLEDVRRVINKEGEVGEKRVGPAVSKRLWKIFTGRDEMSTEV</sequence>
<comment type="cofactor">
    <cofactor evidence="1">
        <name>Mg(2+)</name>
        <dbReference type="ChEBI" id="CHEBI:18420"/>
    </cofactor>
</comment>
<protein>
    <recommendedName>
        <fullName evidence="15">ERCC4 domain-containing protein</fullName>
    </recommendedName>
</protein>
<dbReference type="PANTHER" id="PTHR21077">
    <property type="entry name" value="EME1 PROTEIN"/>
    <property type="match status" value="1"/>
</dbReference>
<evidence type="ECO:0000256" key="1">
    <source>
        <dbReference type="ARBA" id="ARBA00001946"/>
    </source>
</evidence>
<evidence type="ECO:0000256" key="9">
    <source>
        <dbReference type="ARBA" id="ARBA00022842"/>
    </source>
</evidence>
<evidence type="ECO:0000259" key="15">
    <source>
        <dbReference type="SMART" id="SM00891"/>
    </source>
</evidence>
<keyword evidence="8" id="KW-0378">Hydrolase</keyword>
<comment type="subcellular location">
    <subcellularLocation>
        <location evidence="2">Nucleus</location>
    </subcellularLocation>
</comment>
<feature type="region of interest" description="Disordered" evidence="14">
    <location>
        <begin position="603"/>
        <end position="632"/>
    </location>
</feature>
<evidence type="ECO:0000256" key="8">
    <source>
        <dbReference type="ARBA" id="ARBA00022801"/>
    </source>
</evidence>
<evidence type="ECO:0000313" key="17">
    <source>
        <dbReference type="Proteomes" id="UP000433876"/>
    </source>
</evidence>
<keyword evidence="9" id="KW-0460">Magnesium</keyword>
<organism evidence="16 17">
    <name type="scientific">Sordaria macrospora</name>
    <dbReference type="NCBI Taxonomy" id="5147"/>
    <lineage>
        <taxon>Eukaryota</taxon>
        <taxon>Fungi</taxon>
        <taxon>Dikarya</taxon>
        <taxon>Ascomycota</taxon>
        <taxon>Pezizomycotina</taxon>
        <taxon>Sordariomycetes</taxon>
        <taxon>Sordariomycetidae</taxon>
        <taxon>Sordariales</taxon>
        <taxon>Sordariaceae</taxon>
        <taxon>Sordaria</taxon>
    </lineage>
</organism>
<reference evidence="16 17" key="1">
    <citation type="submission" date="2017-07" db="EMBL/GenBank/DDBJ databases">
        <title>Genome sequence of the Sordaria macrospora wild type strain R19027.</title>
        <authorList>
            <person name="Nowrousian M."/>
            <person name="Teichert I."/>
            <person name="Kueck U."/>
        </authorList>
    </citation>
    <scope>NUCLEOTIDE SEQUENCE [LARGE SCALE GENOMIC DNA]</scope>
    <source>
        <strain evidence="16 17">R19027</strain>
        <tissue evidence="16">Mycelium</tissue>
    </source>
</reference>
<evidence type="ECO:0000256" key="10">
    <source>
        <dbReference type="ARBA" id="ARBA00023172"/>
    </source>
</evidence>
<dbReference type="Proteomes" id="UP000433876">
    <property type="component" value="Unassembled WGS sequence"/>
</dbReference>
<evidence type="ECO:0000256" key="12">
    <source>
        <dbReference type="ARBA" id="ARBA00023242"/>
    </source>
</evidence>
<dbReference type="OMA" id="AIFTQHI"/>
<feature type="region of interest" description="Disordered" evidence="14">
    <location>
        <begin position="54"/>
        <end position="99"/>
    </location>
</feature>
<feature type="compositionally biased region" description="Low complexity" evidence="14">
    <location>
        <begin position="398"/>
        <end position="408"/>
    </location>
</feature>
<evidence type="ECO:0000256" key="14">
    <source>
        <dbReference type="SAM" id="MobiDB-lite"/>
    </source>
</evidence>
<comment type="caution">
    <text evidence="16">The sequence shown here is derived from an EMBL/GenBank/DDBJ whole genome shotgun (WGS) entry which is preliminary data.</text>
</comment>
<keyword evidence="13" id="KW-0469">Meiosis</keyword>
<evidence type="ECO:0000256" key="2">
    <source>
        <dbReference type="ARBA" id="ARBA00004123"/>
    </source>
</evidence>
<feature type="compositionally biased region" description="Polar residues" evidence="14">
    <location>
        <begin position="85"/>
        <end position="98"/>
    </location>
</feature>
<keyword evidence="12" id="KW-0539">Nucleus</keyword>
<dbReference type="Pfam" id="PF02732">
    <property type="entry name" value="ERCC4"/>
    <property type="match status" value="1"/>
</dbReference>
<accession>A0A8S8ZDM0</accession>
<dbReference type="PANTHER" id="PTHR21077:SF5">
    <property type="entry name" value="CROSSOVER JUNCTION ENDONUCLEASE MMS4"/>
    <property type="match status" value="1"/>
</dbReference>
<dbReference type="VEuPathDB" id="FungiDB:SMAC_04213"/>
<dbReference type="EMBL" id="NMPR01000166">
    <property type="protein sequence ID" value="KAA8628727.1"/>
    <property type="molecule type" value="Genomic_DNA"/>
</dbReference>
<keyword evidence="5" id="KW-0479">Metal-binding</keyword>
<dbReference type="SMART" id="SM00891">
    <property type="entry name" value="ERCC4"/>
    <property type="match status" value="1"/>
</dbReference>
<dbReference type="GO" id="GO:0005634">
    <property type="term" value="C:nucleus"/>
    <property type="evidence" value="ECO:0007669"/>
    <property type="project" value="UniProtKB-SubCell"/>
</dbReference>
<comment type="similarity">
    <text evidence="3">Belongs to the EME1/MMS4 family.</text>
</comment>
<evidence type="ECO:0000256" key="11">
    <source>
        <dbReference type="ARBA" id="ARBA00023204"/>
    </source>
</evidence>
<dbReference type="GO" id="GO:0031573">
    <property type="term" value="P:mitotic intra-S DNA damage checkpoint signaling"/>
    <property type="evidence" value="ECO:0007669"/>
    <property type="project" value="TreeGrafter"/>
</dbReference>
<keyword evidence="7" id="KW-0227">DNA damage</keyword>
<evidence type="ECO:0000313" key="16">
    <source>
        <dbReference type="EMBL" id="KAA8628727.1"/>
    </source>
</evidence>
<dbReference type="InterPro" id="IPR033310">
    <property type="entry name" value="Mms4/EME1/EME2"/>
</dbReference>
<evidence type="ECO:0000256" key="7">
    <source>
        <dbReference type="ARBA" id="ARBA00022763"/>
    </source>
</evidence>
<dbReference type="InterPro" id="IPR042530">
    <property type="entry name" value="EME1/EME2_C"/>
</dbReference>
<feature type="compositionally biased region" description="Polar residues" evidence="14">
    <location>
        <begin position="144"/>
        <end position="155"/>
    </location>
</feature>
<evidence type="ECO:0000256" key="5">
    <source>
        <dbReference type="ARBA" id="ARBA00022723"/>
    </source>
</evidence>
<name>A0A8S8ZDM0_SORMA</name>
<dbReference type="FunFam" id="1.10.150.670:FF:000004">
    <property type="entry name" value="Crossover junction endonuclease EME1"/>
    <property type="match status" value="1"/>
</dbReference>
<dbReference type="CDD" id="cd20085">
    <property type="entry name" value="XPF_nuclease_Mms4"/>
    <property type="match status" value="1"/>
</dbReference>
<feature type="compositionally biased region" description="Low complexity" evidence="14">
    <location>
        <begin position="241"/>
        <end position="250"/>
    </location>
</feature>
<feature type="compositionally biased region" description="Low complexity" evidence="14">
    <location>
        <begin position="186"/>
        <end position="202"/>
    </location>
</feature>
<evidence type="ECO:0000256" key="4">
    <source>
        <dbReference type="ARBA" id="ARBA00022722"/>
    </source>
</evidence>
<feature type="compositionally biased region" description="Basic and acidic residues" evidence="14">
    <location>
        <begin position="409"/>
        <end position="449"/>
    </location>
</feature>
<proteinExistence type="inferred from homology"/>
<dbReference type="Gene3D" id="1.10.150.670">
    <property type="entry name" value="Crossover junction endonuclease EME1, DNA-binding domain"/>
    <property type="match status" value="1"/>
</dbReference>
<feature type="compositionally biased region" description="Acidic residues" evidence="14">
    <location>
        <begin position="357"/>
        <end position="366"/>
    </location>
</feature>
<dbReference type="InterPro" id="IPR006166">
    <property type="entry name" value="ERCC4_domain"/>
</dbReference>
<dbReference type="GO" id="GO:0046872">
    <property type="term" value="F:metal ion binding"/>
    <property type="evidence" value="ECO:0007669"/>
    <property type="project" value="UniProtKB-KW"/>
</dbReference>
<evidence type="ECO:0000256" key="13">
    <source>
        <dbReference type="ARBA" id="ARBA00023254"/>
    </source>
</evidence>
<dbReference type="GO" id="GO:0003677">
    <property type="term" value="F:DNA binding"/>
    <property type="evidence" value="ECO:0007669"/>
    <property type="project" value="InterPro"/>
</dbReference>
<dbReference type="GO" id="GO:0006302">
    <property type="term" value="P:double-strand break repair"/>
    <property type="evidence" value="ECO:0007669"/>
    <property type="project" value="TreeGrafter"/>
</dbReference>
<gene>
    <name evidence="16" type="ORF">SMACR_04213</name>
</gene>
<dbReference type="Gene3D" id="3.40.50.10130">
    <property type="match status" value="1"/>
</dbReference>
<dbReference type="InterPro" id="IPR047521">
    <property type="entry name" value="XPF_nuclease_EME1_ascomycetes"/>
</dbReference>
<dbReference type="GO" id="GO:0048476">
    <property type="term" value="C:Holliday junction resolvase complex"/>
    <property type="evidence" value="ECO:0007669"/>
    <property type="project" value="InterPro"/>
</dbReference>
<feature type="region of interest" description="Disordered" evidence="14">
    <location>
        <begin position="1"/>
        <end position="35"/>
    </location>
</feature>
<keyword evidence="10" id="KW-0233">DNA recombination</keyword>